<dbReference type="OrthoDB" id="9808891at2"/>
<evidence type="ECO:0000313" key="14">
    <source>
        <dbReference type="Proteomes" id="UP000241193"/>
    </source>
</evidence>
<dbReference type="Pfam" id="PF00254">
    <property type="entry name" value="FKBP_C"/>
    <property type="match status" value="1"/>
</dbReference>
<evidence type="ECO:0000256" key="10">
    <source>
        <dbReference type="RuleBase" id="RU003915"/>
    </source>
</evidence>
<evidence type="ECO:0000256" key="9">
    <source>
        <dbReference type="PROSITE-ProRule" id="PRU00277"/>
    </source>
</evidence>
<gene>
    <name evidence="13" type="ORF">C8261_09555</name>
</gene>
<comment type="similarity">
    <text evidence="3 10">Belongs to the FKBP-type PPIase family.</text>
</comment>
<evidence type="ECO:0000256" key="1">
    <source>
        <dbReference type="ARBA" id="ARBA00000971"/>
    </source>
</evidence>
<evidence type="ECO:0000256" key="5">
    <source>
        <dbReference type="ARBA" id="ARBA00023110"/>
    </source>
</evidence>
<feature type="compositionally biased region" description="Polar residues" evidence="11">
    <location>
        <begin position="54"/>
        <end position="67"/>
    </location>
</feature>
<dbReference type="PANTHER" id="PTHR47861">
    <property type="entry name" value="FKBP-TYPE PEPTIDYL-PROLYL CIS-TRANS ISOMERASE SLYD"/>
    <property type="match status" value="1"/>
</dbReference>
<dbReference type="GO" id="GO:0005737">
    <property type="term" value="C:cytoplasm"/>
    <property type="evidence" value="ECO:0007669"/>
    <property type="project" value="UniProtKB-SubCell"/>
</dbReference>
<reference evidence="13 14" key="2">
    <citation type="submission" date="2018-04" db="EMBL/GenBank/DDBJ databases">
        <title>Thauera lacus sp. nov., isolated from an saline lake in Inner Mongolia, China.</title>
        <authorList>
            <person name="Liang Q.-Y."/>
        </authorList>
    </citation>
    <scope>NUCLEOTIDE SEQUENCE [LARGE SCALE GENOMIC DNA]</scope>
    <source>
        <strain evidence="13 14">D20</strain>
    </source>
</reference>
<dbReference type="PANTHER" id="PTHR47861:SF3">
    <property type="entry name" value="FKBP-TYPE PEPTIDYL-PROLYL CIS-TRANS ISOMERASE SLYD"/>
    <property type="match status" value="1"/>
</dbReference>
<comment type="caution">
    <text evidence="13">The sequence shown here is derived from an EMBL/GenBank/DDBJ whole genome shotgun (WGS) entry which is preliminary data.</text>
</comment>
<dbReference type="InterPro" id="IPR001179">
    <property type="entry name" value="PPIase_FKBP_dom"/>
</dbReference>
<feature type="compositionally biased region" description="Basic residues" evidence="11">
    <location>
        <begin position="32"/>
        <end position="46"/>
    </location>
</feature>
<feature type="domain" description="PPIase FKBP-type" evidence="12">
    <location>
        <begin position="72"/>
        <end position="166"/>
    </location>
</feature>
<keyword evidence="7 9" id="KW-0413">Isomerase</keyword>
<sequence>MDQRCRAQKRGEAHHRSLPHHRPPRPAPPRGIRTHSPRAAPHHTCRLRPAPFTPDNSPHITGESHMSTIQPGTRVTADYSFHDEDGTLIDSSTRNGPMVFVHGRASVLPAIENAVLGCSSGEHLQLRLTPDQAFGPHRPELVFEAPAANLPPDTPLVPGTELFSGSGDRPAFRLRVLRRTDSGAVLDGNHPLAGKTLLVDLRILATEAGT</sequence>
<comment type="subcellular location">
    <subcellularLocation>
        <location evidence="2">Cytoplasm</location>
    </subcellularLocation>
</comment>
<dbReference type="GO" id="GO:0042026">
    <property type="term" value="P:protein refolding"/>
    <property type="evidence" value="ECO:0007669"/>
    <property type="project" value="UniProtKB-ARBA"/>
</dbReference>
<dbReference type="SUPFAM" id="SSF54534">
    <property type="entry name" value="FKBP-like"/>
    <property type="match status" value="1"/>
</dbReference>
<proteinExistence type="inferred from homology"/>
<evidence type="ECO:0000256" key="4">
    <source>
        <dbReference type="ARBA" id="ARBA00022490"/>
    </source>
</evidence>
<keyword evidence="14" id="KW-1185">Reference proteome</keyword>
<dbReference type="Proteomes" id="UP000241193">
    <property type="component" value="Unassembled WGS sequence"/>
</dbReference>
<evidence type="ECO:0000256" key="2">
    <source>
        <dbReference type="ARBA" id="ARBA00004496"/>
    </source>
</evidence>
<dbReference type="Gene3D" id="3.10.50.40">
    <property type="match status" value="1"/>
</dbReference>
<comment type="catalytic activity">
    <reaction evidence="1 9 10">
        <text>[protein]-peptidylproline (omega=180) = [protein]-peptidylproline (omega=0)</text>
        <dbReference type="Rhea" id="RHEA:16237"/>
        <dbReference type="Rhea" id="RHEA-COMP:10747"/>
        <dbReference type="Rhea" id="RHEA-COMP:10748"/>
        <dbReference type="ChEBI" id="CHEBI:83833"/>
        <dbReference type="ChEBI" id="CHEBI:83834"/>
        <dbReference type="EC" id="5.2.1.8"/>
    </reaction>
</comment>
<dbReference type="InterPro" id="IPR046357">
    <property type="entry name" value="PPIase_dom_sf"/>
</dbReference>
<evidence type="ECO:0000313" key="13">
    <source>
        <dbReference type="EMBL" id="PTD96534.1"/>
    </source>
</evidence>
<accession>A0A2T4IFI4</accession>
<dbReference type="EMBL" id="PZKC01000006">
    <property type="protein sequence ID" value="PTD96534.1"/>
    <property type="molecule type" value="Genomic_DNA"/>
</dbReference>
<dbReference type="GO" id="GO:0003755">
    <property type="term" value="F:peptidyl-prolyl cis-trans isomerase activity"/>
    <property type="evidence" value="ECO:0007669"/>
    <property type="project" value="UniProtKB-UniRule"/>
</dbReference>
<dbReference type="EC" id="5.2.1.8" evidence="10"/>
<evidence type="ECO:0000256" key="11">
    <source>
        <dbReference type="SAM" id="MobiDB-lite"/>
    </source>
</evidence>
<keyword evidence="4" id="KW-0963">Cytoplasm</keyword>
<comment type="function">
    <text evidence="8">Also involved in hydrogenase metallocenter assembly, probably by participating in the nickel insertion step. This function in hydrogenase biosynthesis requires chaperone activity and the presence of the metal-binding domain, but not PPIase activity.</text>
</comment>
<evidence type="ECO:0000256" key="3">
    <source>
        <dbReference type="ARBA" id="ARBA00006577"/>
    </source>
</evidence>
<evidence type="ECO:0000256" key="8">
    <source>
        <dbReference type="ARBA" id="ARBA00037071"/>
    </source>
</evidence>
<organism evidence="13 14">
    <name type="scientific">Pseudothauera lacus</name>
    <dbReference type="NCBI Taxonomy" id="2136175"/>
    <lineage>
        <taxon>Bacteria</taxon>
        <taxon>Pseudomonadati</taxon>
        <taxon>Pseudomonadota</taxon>
        <taxon>Betaproteobacteria</taxon>
        <taxon>Rhodocyclales</taxon>
        <taxon>Zoogloeaceae</taxon>
        <taxon>Pseudothauera</taxon>
    </lineage>
</organism>
<feature type="compositionally biased region" description="Basic and acidic residues" evidence="11">
    <location>
        <begin position="1"/>
        <end position="15"/>
    </location>
</feature>
<dbReference type="AlphaFoldDB" id="A0A2T4IFI4"/>
<keyword evidence="6" id="KW-0143">Chaperone</keyword>
<keyword evidence="5 9" id="KW-0697">Rotamase</keyword>
<feature type="region of interest" description="Disordered" evidence="11">
    <location>
        <begin position="1"/>
        <end position="67"/>
    </location>
</feature>
<evidence type="ECO:0000256" key="7">
    <source>
        <dbReference type="ARBA" id="ARBA00023235"/>
    </source>
</evidence>
<evidence type="ECO:0000259" key="12">
    <source>
        <dbReference type="PROSITE" id="PS50059"/>
    </source>
</evidence>
<protein>
    <recommendedName>
        <fullName evidence="10">Peptidyl-prolyl cis-trans isomerase</fullName>
        <ecNumber evidence="10">5.2.1.8</ecNumber>
    </recommendedName>
</protein>
<reference evidence="13 14" key="1">
    <citation type="submission" date="2018-03" db="EMBL/GenBank/DDBJ databases">
        <authorList>
            <person name="Keele B.F."/>
        </authorList>
    </citation>
    <scope>NUCLEOTIDE SEQUENCE [LARGE SCALE GENOMIC DNA]</scope>
    <source>
        <strain evidence="13 14">D20</strain>
    </source>
</reference>
<dbReference type="PROSITE" id="PS50059">
    <property type="entry name" value="FKBP_PPIASE"/>
    <property type="match status" value="1"/>
</dbReference>
<name>A0A2T4IFI4_9RHOO</name>
<evidence type="ECO:0000256" key="6">
    <source>
        <dbReference type="ARBA" id="ARBA00023186"/>
    </source>
</evidence>